<proteinExistence type="predicted"/>
<feature type="region of interest" description="Disordered" evidence="1">
    <location>
        <begin position="107"/>
        <end position="126"/>
    </location>
</feature>
<name>A0A0A9DKI5_ARUDO</name>
<evidence type="ECO:0000256" key="1">
    <source>
        <dbReference type="SAM" id="MobiDB-lite"/>
    </source>
</evidence>
<reference evidence="2" key="2">
    <citation type="journal article" date="2015" name="Data Brief">
        <title>Shoot transcriptome of the giant reed, Arundo donax.</title>
        <authorList>
            <person name="Barrero R.A."/>
            <person name="Guerrero F.D."/>
            <person name="Moolhuijzen P."/>
            <person name="Goolsby J.A."/>
            <person name="Tidwell J."/>
            <person name="Bellgard S.E."/>
            <person name="Bellgard M.I."/>
        </authorList>
    </citation>
    <scope>NUCLEOTIDE SEQUENCE</scope>
    <source>
        <tissue evidence="2">Shoot tissue taken approximately 20 cm above the soil surface</tissue>
    </source>
</reference>
<protein>
    <submittedName>
        <fullName evidence="2">Uncharacterized protein</fullName>
    </submittedName>
</protein>
<feature type="region of interest" description="Disordered" evidence="1">
    <location>
        <begin position="47"/>
        <end position="96"/>
    </location>
</feature>
<accession>A0A0A9DKI5</accession>
<dbReference type="EMBL" id="GBRH01210717">
    <property type="protein sequence ID" value="JAD87178.1"/>
    <property type="molecule type" value="Transcribed_RNA"/>
</dbReference>
<dbReference type="AlphaFoldDB" id="A0A0A9DKI5"/>
<organism evidence="2">
    <name type="scientific">Arundo donax</name>
    <name type="common">Giant reed</name>
    <name type="synonym">Donax arundinaceus</name>
    <dbReference type="NCBI Taxonomy" id="35708"/>
    <lineage>
        <taxon>Eukaryota</taxon>
        <taxon>Viridiplantae</taxon>
        <taxon>Streptophyta</taxon>
        <taxon>Embryophyta</taxon>
        <taxon>Tracheophyta</taxon>
        <taxon>Spermatophyta</taxon>
        <taxon>Magnoliopsida</taxon>
        <taxon>Liliopsida</taxon>
        <taxon>Poales</taxon>
        <taxon>Poaceae</taxon>
        <taxon>PACMAD clade</taxon>
        <taxon>Arundinoideae</taxon>
        <taxon>Arundineae</taxon>
        <taxon>Arundo</taxon>
    </lineage>
</organism>
<reference evidence="2" key="1">
    <citation type="submission" date="2014-09" db="EMBL/GenBank/DDBJ databases">
        <authorList>
            <person name="Magalhaes I.L.F."/>
            <person name="Oliveira U."/>
            <person name="Santos F.R."/>
            <person name="Vidigal T.H.D.A."/>
            <person name="Brescovit A.D."/>
            <person name="Santos A.J."/>
        </authorList>
    </citation>
    <scope>NUCLEOTIDE SEQUENCE</scope>
    <source>
        <tissue evidence="2">Shoot tissue taken approximately 20 cm above the soil surface</tissue>
    </source>
</reference>
<feature type="compositionally biased region" description="Acidic residues" evidence="1">
    <location>
        <begin position="80"/>
        <end position="95"/>
    </location>
</feature>
<sequence length="135" mass="12829">MTASSSGFGGSDCSGVISAADNRSGGAGGGGAAVATAAAACCCCAGGSGSGRGRGPRSGDAGSDLGSLLRNGRKLRSIESDDPAGEDGGDDDGEDSISIASIVAATAHKNLPPSPPRTHLPLPVGEGLLVVVPQP</sequence>
<evidence type="ECO:0000313" key="2">
    <source>
        <dbReference type="EMBL" id="JAD87178.1"/>
    </source>
</evidence>